<evidence type="ECO:0000313" key="3">
    <source>
        <dbReference type="Proteomes" id="UP000266841"/>
    </source>
</evidence>
<sequence length="176" mass="19636">YGRTTGQSTRRWEDKWMAKSVRFTKEGVKKSTTNQIFGLEKNENCGPVRAWSTAKDSRVRGLHPETFKLPPLPLPPPLHLLETLRIDIAYRGHDLRSMRTQSARGRIQRGTAGTQAEHQEVRGVRRRGQPAGADEKGPHEVGGGRVSDLQPAVANRQRFAAVSISGVLHDDSVQRL</sequence>
<protein>
    <submittedName>
        <fullName evidence="2">Uncharacterized protein</fullName>
    </submittedName>
</protein>
<organism evidence="2 3">
    <name type="scientific">Thalassiosira oceanica</name>
    <name type="common">Marine diatom</name>
    <dbReference type="NCBI Taxonomy" id="159749"/>
    <lineage>
        <taxon>Eukaryota</taxon>
        <taxon>Sar</taxon>
        <taxon>Stramenopiles</taxon>
        <taxon>Ochrophyta</taxon>
        <taxon>Bacillariophyta</taxon>
        <taxon>Coscinodiscophyceae</taxon>
        <taxon>Thalassiosirophycidae</taxon>
        <taxon>Thalassiosirales</taxon>
        <taxon>Thalassiosiraceae</taxon>
        <taxon>Thalassiosira</taxon>
    </lineage>
</organism>
<dbReference type="AlphaFoldDB" id="K0TMG2"/>
<name>K0TMG2_THAOC</name>
<reference evidence="2 3" key="1">
    <citation type="journal article" date="2012" name="Genome Biol.">
        <title>Genome and low-iron response of an oceanic diatom adapted to chronic iron limitation.</title>
        <authorList>
            <person name="Lommer M."/>
            <person name="Specht M."/>
            <person name="Roy A.S."/>
            <person name="Kraemer L."/>
            <person name="Andreson R."/>
            <person name="Gutowska M.A."/>
            <person name="Wolf J."/>
            <person name="Bergner S.V."/>
            <person name="Schilhabel M.B."/>
            <person name="Klostermeier U.C."/>
            <person name="Beiko R.G."/>
            <person name="Rosenstiel P."/>
            <person name="Hippler M."/>
            <person name="Laroche J."/>
        </authorList>
    </citation>
    <scope>NUCLEOTIDE SEQUENCE [LARGE SCALE GENOMIC DNA]</scope>
    <source>
        <strain evidence="2 3">CCMP1005</strain>
    </source>
</reference>
<comment type="caution">
    <text evidence="2">The sequence shown here is derived from an EMBL/GenBank/DDBJ whole genome shotgun (WGS) entry which is preliminary data.</text>
</comment>
<proteinExistence type="predicted"/>
<feature type="region of interest" description="Disordered" evidence="1">
    <location>
        <begin position="99"/>
        <end position="146"/>
    </location>
</feature>
<evidence type="ECO:0000313" key="2">
    <source>
        <dbReference type="EMBL" id="EJK72677.1"/>
    </source>
</evidence>
<dbReference type="EMBL" id="AGNL01005489">
    <property type="protein sequence ID" value="EJK72677.1"/>
    <property type="molecule type" value="Genomic_DNA"/>
</dbReference>
<accession>K0TMG2</accession>
<dbReference type="Proteomes" id="UP000266841">
    <property type="component" value="Unassembled WGS sequence"/>
</dbReference>
<keyword evidence="3" id="KW-1185">Reference proteome</keyword>
<evidence type="ECO:0000256" key="1">
    <source>
        <dbReference type="SAM" id="MobiDB-lite"/>
    </source>
</evidence>
<feature type="non-terminal residue" evidence="2">
    <location>
        <position position="1"/>
    </location>
</feature>
<gene>
    <name evidence="2" type="ORF">THAOC_05768</name>
</gene>